<dbReference type="EMBL" id="ARYK01000002">
    <property type="protein sequence ID" value="KCZ93469.1"/>
    <property type="molecule type" value="Genomic_DNA"/>
</dbReference>
<feature type="domain" description="Alpha-L-rhamnosidase six-hairpin glycosidase" evidence="2">
    <location>
        <begin position="404"/>
        <end position="757"/>
    </location>
</feature>
<dbReference type="PATRIC" id="fig|1280950.3.peg.1295"/>
<dbReference type="GO" id="GO:0005975">
    <property type="term" value="P:carbohydrate metabolic process"/>
    <property type="evidence" value="ECO:0007669"/>
    <property type="project" value="InterPro"/>
</dbReference>
<dbReference type="SUPFAM" id="SSF49785">
    <property type="entry name" value="Galactose-binding domain-like"/>
    <property type="match status" value="1"/>
</dbReference>
<gene>
    <name evidence="4" type="ORF">HJO_06430</name>
</gene>
<accession>A0A059FS37</accession>
<dbReference type="InterPro" id="IPR013737">
    <property type="entry name" value="Bac_rhamnosid_N"/>
</dbReference>
<organism evidence="4 5">
    <name type="scientific">Hyphomonas johnsonii MHS-2</name>
    <dbReference type="NCBI Taxonomy" id="1280950"/>
    <lineage>
        <taxon>Bacteria</taxon>
        <taxon>Pseudomonadati</taxon>
        <taxon>Pseudomonadota</taxon>
        <taxon>Alphaproteobacteria</taxon>
        <taxon>Hyphomonadales</taxon>
        <taxon>Hyphomonadaceae</taxon>
        <taxon>Hyphomonas</taxon>
    </lineage>
</organism>
<comment type="caution">
    <text evidence="4">The sequence shown here is derived from an EMBL/GenBank/DDBJ whole genome shotgun (WGS) entry which is preliminary data.</text>
</comment>
<dbReference type="PANTHER" id="PTHR34987">
    <property type="entry name" value="C, PUTATIVE (AFU_ORTHOLOGUE AFUA_3G02880)-RELATED"/>
    <property type="match status" value="1"/>
</dbReference>
<evidence type="ECO:0000259" key="3">
    <source>
        <dbReference type="Pfam" id="PF17390"/>
    </source>
</evidence>
<evidence type="ECO:0000313" key="4">
    <source>
        <dbReference type="EMBL" id="KCZ93469.1"/>
    </source>
</evidence>
<dbReference type="SUPFAM" id="SSF48208">
    <property type="entry name" value="Six-hairpin glycosidases"/>
    <property type="match status" value="1"/>
</dbReference>
<dbReference type="OrthoDB" id="9761045at2"/>
<dbReference type="InterPro" id="IPR012341">
    <property type="entry name" value="6hp_glycosidase-like_sf"/>
</dbReference>
<reference evidence="4 5" key="1">
    <citation type="journal article" date="2014" name="Antonie Van Leeuwenhoek">
        <title>Hyphomonas beringensis sp. nov. and Hyphomonas chukchiensis sp. nov., isolated from surface seawater of the Bering Sea and Chukchi Sea.</title>
        <authorList>
            <person name="Li C."/>
            <person name="Lai Q."/>
            <person name="Li G."/>
            <person name="Dong C."/>
            <person name="Wang J."/>
            <person name="Liao Y."/>
            <person name="Shao Z."/>
        </authorList>
    </citation>
    <scope>NUCLEOTIDE SEQUENCE [LARGE SCALE GENOMIC DNA]</scope>
    <source>
        <strain evidence="4 5">MHS-2</strain>
    </source>
</reference>
<dbReference type="InterPro" id="IPR008979">
    <property type="entry name" value="Galactose-bd-like_sf"/>
</dbReference>
<dbReference type="InterPro" id="IPR035398">
    <property type="entry name" value="Bac_rhamnosid_C"/>
</dbReference>
<dbReference type="Gene3D" id="2.60.120.260">
    <property type="entry name" value="Galactose-binding domain-like"/>
    <property type="match status" value="2"/>
</dbReference>
<sequence>MRTKADFIWSPDQSVNLSAYGAMMHGGSNRRDDGENRWFFLRRSFDLDQAPSHADLSLTVDGRYRLSVNGTYVGFGPARSVPQRKSVDHYDLTGHLRAGRNVLAALVYVPGTDLAWYQAMRGSWQPVFGDGGLWAFLEGVCGGESFEIASDELWKIKQADCWRQDVPREGWGQGHMEDIDGVEYPDRWCETDFDDSGWDFARRMKAEGDCDDQAIGRGRSYPFPVLTQRIPHLLEHHLESATDIVWSGAVSPLPDLPLNERLFREAPCADNIAGAVEPSALLSDRADCVLKTSGDADAAIVLAFRYHTGFPFVEIEASGGEIIEIAVSERLPGEFDGGSAGPLRHMGVHAVSNLLRYTARPGRQRIEKFEWAAIRAMQVTVRNAPEGLILRAAGSRAISYPVARSGVFTCSDPELSRLWDIGANTAHLCMHDAWEDCPGREKRQWVGDAAAAFQIASSAFGADAIELHRNFLLSLSDAQRQDGLFPMFGPGDQGENGVVIPDFSLHYIMSAATYLTYTGDLATVESIMAAVERSLDRFAAWRGPNGLLSDIPEWNFIEWANVGRDGESAVINALYAGALAAAASLAEAVERPRLRTRWLNIRDQVKDALNARLWSPERGAYADCADPVSGKKSARISQQANALMIVFDLAPRHRWDQMLDVVTDRRRVHTTAAPPIVETDQPFDPESDVVAAGTFYSTFLFDALARGGRFGTALDAMRSAYGPMLDSGTTTLWESYAPNASLCHVFSASPVHHLSANILGVRPTSAGYRSASVAISPSGLDWAKGTVPTPHGNVDVDWTLVNDTLNVWVKAPDAIVMTVQTPAGFEPIKRSQQRFVFRRLHDLQRRGQLN</sequence>
<dbReference type="InterPro" id="IPR008928">
    <property type="entry name" value="6-hairpin_glycosidase_sf"/>
</dbReference>
<name>A0A059FS37_9PROT</name>
<dbReference type="Proteomes" id="UP000025171">
    <property type="component" value="Unassembled WGS sequence"/>
</dbReference>
<dbReference type="STRING" id="1280950.HJO_06430"/>
<keyword evidence="5" id="KW-1185">Reference proteome</keyword>
<proteinExistence type="predicted"/>
<feature type="domain" description="Alpha-L-rhamnosidase C-terminal" evidence="3">
    <location>
        <begin position="760"/>
        <end position="825"/>
    </location>
</feature>
<dbReference type="RefSeq" id="WP_156945443.1">
    <property type="nucleotide sequence ID" value="NZ_ARYK01000002.1"/>
</dbReference>
<dbReference type="eggNOG" id="COG3408">
    <property type="taxonomic scope" value="Bacteria"/>
</dbReference>
<dbReference type="Pfam" id="PF17390">
    <property type="entry name" value="Bac_rhamnosid_C"/>
    <property type="match status" value="1"/>
</dbReference>
<evidence type="ECO:0000313" key="5">
    <source>
        <dbReference type="Proteomes" id="UP000025171"/>
    </source>
</evidence>
<dbReference type="InterPro" id="IPR035396">
    <property type="entry name" value="Bac_rhamnosid6H"/>
</dbReference>
<dbReference type="PANTHER" id="PTHR34987:SF4">
    <property type="entry name" value="ALPHA-L-RHAMNOSIDASE C-TERMINAL DOMAIN-CONTAINING PROTEIN"/>
    <property type="match status" value="1"/>
</dbReference>
<dbReference type="Pfam" id="PF17389">
    <property type="entry name" value="Bac_rhamnosid6H"/>
    <property type="match status" value="1"/>
</dbReference>
<feature type="domain" description="Bacterial alpha-L-rhamnosidase N-terminal" evidence="1">
    <location>
        <begin position="52"/>
        <end position="206"/>
    </location>
</feature>
<evidence type="ECO:0000259" key="2">
    <source>
        <dbReference type="Pfam" id="PF17389"/>
    </source>
</evidence>
<dbReference type="AlphaFoldDB" id="A0A059FS37"/>
<dbReference type="Gene3D" id="1.50.10.10">
    <property type="match status" value="1"/>
</dbReference>
<dbReference type="Gene3D" id="2.60.420.10">
    <property type="entry name" value="Maltose phosphorylase, domain 3"/>
    <property type="match status" value="1"/>
</dbReference>
<protein>
    <submittedName>
        <fullName evidence="4">Alpha-L-rhamnosidase</fullName>
    </submittedName>
</protein>
<dbReference type="Pfam" id="PF08531">
    <property type="entry name" value="Bac_rhamnosid_N"/>
    <property type="match status" value="1"/>
</dbReference>
<evidence type="ECO:0000259" key="1">
    <source>
        <dbReference type="Pfam" id="PF08531"/>
    </source>
</evidence>